<keyword evidence="6 9" id="KW-0057">Aromatic amino acid biosynthesis</keyword>
<dbReference type="AlphaFoldDB" id="A0A2N0V092"/>
<evidence type="ECO:0000313" key="12">
    <source>
        <dbReference type="Proteomes" id="UP000233425"/>
    </source>
</evidence>
<evidence type="ECO:0000313" key="11">
    <source>
        <dbReference type="EMBL" id="PKD32654.1"/>
    </source>
</evidence>
<comment type="pathway">
    <text evidence="2 9">Amino-acid biosynthesis; L-tryptophan biosynthesis; L-tryptophan from chorismate: step 5/5.</text>
</comment>
<dbReference type="InterPro" id="IPR011060">
    <property type="entry name" value="RibuloseP-bd_barrel"/>
</dbReference>
<keyword evidence="4 9" id="KW-0028">Amino-acid biosynthesis</keyword>
<comment type="caution">
    <text evidence="11">The sequence shown here is derived from an EMBL/GenBank/DDBJ whole genome shotgun (WGS) entry which is preliminary data.</text>
</comment>
<dbReference type="UniPathway" id="UPA00035">
    <property type="reaction ID" value="UER00044"/>
</dbReference>
<dbReference type="SUPFAM" id="SSF51366">
    <property type="entry name" value="Ribulose-phoshate binding barrel"/>
    <property type="match status" value="1"/>
</dbReference>
<dbReference type="Proteomes" id="UP000233425">
    <property type="component" value="Unassembled WGS sequence"/>
</dbReference>
<dbReference type="InterPro" id="IPR013785">
    <property type="entry name" value="Aldolase_TIM"/>
</dbReference>
<dbReference type="PANTHER" id="PTHR43406">
    <property type="entry name" value="TRYPTOPHAN SYNTHASE, ALPHA CHAIN"/>
    <property type="match status" value="1"/>
</dbReference>
<comment type="function">
    <text evidence="1 9">The alpha subunit is responsible for the aldol cleavage of indoleglycerol phosphate to indole and glyceraldehyde 3-phosphate.</text>
</comment>
<dbReference type="NCBIfam" id="TIGR00262">
    <property type="entry name" value="trpA"/>
    <property type="match status" value="1"/>
</dbReference>
<dbReference type="Pfam" id="PF00290">
    <property type="entry name" value="Trp_syntA"/>
    <property type="match status" value="1"/>
</dbReference>
<comment type="similarity">
    <text evidence="9 10">Belongs to the TrpA family.</text>
</comment>
<evidence type="ECO:0000256" key="5">
    <source>
        <dbReference type="ARBA" id="ARBA00022822"/>
    </source>
</evidence>
<dbReference type="RefSeq" id="WP_101028285.1">
    <property type="nucleotide sequence ID" value="NZ_CABMMZ010000016.1"/>
</dbReference>
<evidence type="ECO:0000256" key="2">
    <source>
        <dbReference type="ARBA" id="ARBA00004733"/>
    </source>
</evidence>
<evidence type="ECO:0000256" key="10">
    <source>
        <dbReference type="RuleBase" id="RU003662"/>
    </source>
</evidence>
<evidence type="ECO:0000256" key="9">
    <source>
        <dbReference type="HAMAP-Rule" id="MF_00131"/>
    </source>
</evidence>
<sequence length="256" mass="27767">MTDIKSAFQNGKAFIPFVTAGDPDLETTEKLLIEMSKNGADIIEIGIPFSDPIAEGVVIQEADLRSLSAGTTTDKIFDMVKRIRPQIDAVLAVMTYMNPIFVYGTERFMAKCQECGISAVIVPDTPYEEKHELTDYSGKYGIDVISLIAPTSHERIKMIAKEAEGFVYCVSSMGVTGVRSEITTDVGKMVRLVKSVKDIPCAIGFGISTPEQAKKMSESADGVIVGSAIVKIIAKYGKDSVKPVCDYVKSMKEAIS</sequence>
<organism evidence="11 12">
    <name type="scientific">Ruminococcus bromii</name>
    <dbReference type="NCBI Taxonomy" id="40518"/>
    <lineage>
        <taxon>Bacteria</taxon>
        <taxon>Bacillati</taxon>
        <taxon>Bacillota</taxon>
        <taxon>Clostridia</taxon>
        <taxon>Eubacteriales</taxon>
        <taxon>Oscillospiraceae</taxon>
        <taxon>Ruminococcus</taxon>
    </lineage>
</organism>
<dbReference type="FunFam" id="3.20.20.70:FF:000037">
    <property type="entry name" value="Tryptophan synthase alpha chain"/>
    <property type="match status" value="1"/>
</dbReference>
<feature type="active site" description="Proton acceptor" evidence="9">
    <location>
        <position position="55"/>
    </location>
</feature>
<dbReference type="InterPro" id="IPR002028">
    <property type="entry name" value="Trp_synthase_suA"/>
</dbReference>
<comment type="subunit">
    <text evidence="3 9">Tetramer of two alpha and two beta chains.</text>
</comment>
<evidence type="ECO:0000256" key="6">
    <source>
        <dbReference type="ARBA" id="ARBA00023141"/>
    </source>
</evidence>
<keyword evidence="5 9" id="KW-0822">Tryptophan biosynthesis</keyword>
<reference evidence="11" key="1">
    <citation type="journal article" date="2018" name="Environ. Microbiol.">
        <title>Sporulation capability and amylosome conservation among diverse human colonic and rumen isolates of the keystone starch-degrader Ruminococcus bromii.</title>
        <authorList>
            <person name="Mukhopadhya I."/>
            <person name="Morais S."/>
            <person name="Laverde-Gomez J."/>
            <person name="Sheridan P.O."/>
            <person name="Walker A.W."/>
            <person name="Kelly W."/>
            <person name="Klieve A.V."/>
            <person name="Ouwerkerk D."/>
            <person name="Duncan S.H."/>
            <person name="Louis P."/>
            <person name="Koropatkin N."/>
            <person name="Cockburn D."/>
            <person name="Kibler R."/>
            <person name="Cooper P.J."/>
            <person name="Sandoval C."/>
            <person name="Crost E."/>
            <person name="Juge N."/>
            <person name="Bayer E.A."/>
            <person name="Flint H.J."/>
        </authorList>
    </citation>
    <scope>NUCLEOTIDE SEQUENCE [LARGE SCALE GENOMIC DNA]</scope>
    <source>
        <strain evidence="11">ATCC 27255</strain>
    </source>
</reference>
<dbReference type="GO" id="GO:0004834">
    <property type="term" value="F:tryptophan synthase activity"/>
    <property type="evidence" value="ECO:0007669"/>
    <property type="project" value="UniProtKB-UniRule"/>
</dbReference>
<evidence type="ECO:0000256" key="7">
    <source>
        <dbReference type="ARBA" id="ARBA00023239"/>
    </source>
</evidence>
<dbReference type="HAMAP" id="MF_00131">
    <property type="entry name" value="Trp_synth_alpha"/>
    <property type="match status" value="1"/>
</dbReference>
<feature type="active site" description="Proton acceptor" evidence="9">
    <location>
        <position position="44"/>
    </location>
</feature>
<protein>
    <recommendedName>
        <fullName evidence="9">Tryptophan synthase alpha chain</fullName>
        <ecNumber evidence="9">4.2.1.20</ecNumber>
    </recommendedName>
</protein>
<evidence type="ECO:0000256" key="3">
    <source>
        <dbReference type="ARBA" id="ARBA00011270"/>
    </source>
</evidence>
<dbReference type="PANTHER" id="PTHR43406:SF1">
    <property type="entry name" value="TRYPTOPHAN SYNTHASE ALPHA CHAIN, CHLOROPLASTIC"/>
    <property type="match status" value="1"/>
</dbReference>
<gene>
    <name evidence="9 11" type="primary">trpA</name>
    <name evidence="11" type="ORF">RBATCC27255_00126</name>
</gene>
<dbReference type="GO" id="GO:0005829">
    <property type="term" value="C:cytosol"/>
    <property type="evidence" value="ECO:0007669"/>
    <property type="project" value="TreeGrafter"/>
</dbReference>
<dbReference type="EC" id="4.2.1.20" evidence="9"/>
<dbReference type="Gene3D" id="3.20.20.70">
    <property type="entry name" value="Aldolase class I"/>
    <property type="match status" value="1"/>
</dbReference>
<dbReference type="CDD" id="cd04724">
    <property type="entry name" value="Tryptophan_synthase_alpha"/>
    <property type="match status" value="1"/>
</dbReference>
<evidence type="ECO:0000256" key="8">
    <source>
        <dbReference type="ARBA" id="ARBA00049047"/>
    </source>
</evidence>
<keyword evidence="7 9" id="KW-0456">Lyase</keyword>
<dbReference type="EMBL" id="NNSR01000016">
    <property type="protein sequence ID" value="PKD32654.1"/>
    <property type="molecule type" value="Genomic_DNA"/>
</dbReference>
<evidence type="ECO:0000256" key="4">
    <source>
        <dbReference type="ARBA" id="ARBA00022605"/>
    </source>
</evidence>
<comment type="catalytic activity">
    <reaction evidence="8 9">
        <text>(1S,2R)-1-C-(indol-3-yl)glycerol 3-phosphate + L-serine = D-glyceraldehyde 3-phosphate + L-tryptophan + H2O</text>
        <dbReference type="Rhea" id="RHEA:10532"/>
        <dbReference type="ChEBI" id="CHEBI:15377"/>
        <dbReference type="ChEBI" id="CHEBI:33384"/>
        <dbReference type="ChEBI" id="CHEBI:57912"/>
        <dbReference type="ChEBI" id="CHEBI:58866"/>
        <dbReference type="ChEBI" id="CHEBI:59776"/>
        <dbReference type="EC" id="4.2.1.20"/>
    </reaction>
</comment>
<keyword evidence="12" id="KW-1185">Reference proteome</keyword>
<dbReference type="PROSITE" id="PS00167">
    <property type="entry name" value="TRP_SYNTHASE_ALPHA"/>
    <property type="match status" value="1"/>
</dbReference>
<accession>A0A2N0V092</accession>
<proteinExistence type="inferred from homology"/>
<name>A0A2N0V092_9FIRM</name>
<dbReference type="InterPro" id="IPR018204">
    <property type="entry name" value="Trp_synthase_alpha_AS"/>
</dbReference>
<evidence type="ECO:0000256" key="1">
    <source>
        <dbReference type="ARBA" id="ARBA00003365"/>
    </source>
</evidence>